<dbReference type="RefSeq" id="WP_188882464.1">
    <property type="nucleotide sequence ID" value="NZ_BMOY01000026.1"/>
</dbReference>
<dbReference type="AlphaFoldDB" id="A0A917KFF9"/>
<dbReference type="NCBIfam" id="TIGR01891">
    <property type="entry name" value="amidohydrolases"/>
    <property type="match status" value="1"/>
</dbReference>
<feature type="binding site" evidence="3">
    <location>
        <position position="106"/>
    </location>
    <ligand>
        <name>Mn(2+)</name>
        <dbReference type="ChEBI" id="CHEBI:29035"/>
        <label>2</label>
    </ligand>
</feature>
<dbReference type="GO" id="GO:0016787">
    <property type="term" value="F:hydrolase activity"/>
    <property type="evidence" value="ECO:0007669"/>
    <property type="project" value="UniProtKB-KW"/>
</dbReference>
<dbReference type="InterPro" id="IPR017439">
    <property type="entry name" value="Amidohydrolase"/>
</dbReference>
<dbReference type="InterPro" id="IPR011650">
    <property type="entry name" value="Peptidase_M20_dimer"/>
</dbReference>
<reference evidence="5" key="1">
    <citation type="journal article" date="2014" name="Int. J. Syst. Evol. Microbiol.">
        <title>Complete genome sequence of Corynebacterium casei LMG S-19264T (=DSM 44701T), isolated from a smear-ripened cheese.</title>
        <authorList>
            <consortium name="US DOE Joint Genome Institute (JGI-PGF)"/>
            <person name="Walter F."/>
            <person name="Albersmeier A."/>
            <person name="Kalinowski J."/>
            <person name="Ruckert C."/>
        </authorList>
    </citation>
    <scope>NUCLEOTIDE SEQUENCE</scope>
    <source>
        <strain evidence="5">JCM 18487</strain>
    </source>
</reference>
<evidence type="ECO:0000313" key="6">
    <source>
        <dbReference type="Proteomes" id="UP000637695"/>
    </source>
</evidence>
<dbReference type="InterPro" id="IPR002933">
    <property type="entry name" value="Peptidase_M20"/>
</dbReference>
<feature type="binding site" evidence="3">
    <location>
        <position position="108"/>
    </location>
    <ligand>
        <name>Mn(2+)</name>
        <dbReference type="ChEBI" id="CHEBI:29035"/>
        <label>2</label>
    </ligand>
</feature>
<keyword evidence="2" id="KW-0378">Hydrolase</keyword>
<dbReference type="PANTHER" id="PTHR11014:SF63">
    <property type="entry name" value="METALLOPEPTIDASE, PUTATIVE (AFU_ORTHOLOGUE AFUA_6G09600)-RELATED"/>
    <property type="match status" value="1"/>
</dbReference>
<gene>
    <name evidence="5" type="ORF">GCM10010885_17280</name>
</gene>
<evidence type="ECO:0000259" key="4">
    <source>
        <dbReference type="Pfam" id="PF07687"/>
    </source>
</evidence>
<comment type="similarity">
    <text evidence="1">Belongs to the peptidase M20 family.</text>
</comment>
<protein>
    <submittedName>
        <fullName evidence="5">N-acyl-L-amino acid amidohydrolase</fullName>
    </submittedName>
</protein>
<keyword evidence="6" id="KW-1185">Reference proteome</keyword>
<evidence type="ECO:0000256" key="1">
    <source>
        <dbReference type="ARBA" id="ARBA00006153"/>
    </source>
</evidence>
<dbReference type="GO" id="GO:0046872">
    <property type="term" value="F:metal ion binding"/>
    <property type="evidence" value="ECO:0007669"/>
    <property type="project" value="UniProtKB-KW"/>
</dbReference>
<feature type="binding site" evidence="3">
    <location>
        <position position="142"/>
    </location>
    <ligand>
        <name>Mn(2+)</name>
        <dbReference type="ChEBI" id="CHEBI:29035"/>
        <label>2</label>
    </ligand>
</feature>
<keyword evidence="3" id="KW-0479">Metal-binding</keyword>
<dbReference type="PANTHER" id="PTHR11014">
    <property type="entry name" value="PEPTIDASE M20 FAMILY MEMBER"/>
    <property type="match status" value="1"/>
</dbReference>
<dbReference type="SUPFAM" id="SSF55031">
    <property type="entry name" value="Bacterial exopeptidase dimerisation domain"/>
    <property type="match status" value="1"/>
</dbReference>
<accession>A0A917KFF9</accession>
<dbReference type="EMBL" id="BMOY01000026">
    <property type="protein sequence ID" value="GGJ08694.1"/>
    <property type="molecule type" value="Genomic_DNA"/>
</dbReference>
<evidence type="ECO:0000256" key="2">
    <source>
        <dbReference type="ARBA" id="ARBA00022801"/>
    </source>
</evidence>
<evidence type="ECO:0000313" key="5">
    <source>
        <dbReference type="EMBL" id="GGJ08694.1"/>
    </source>
</evidence>
<proteinExistence type="inferred from homology"/>
<reference evidence="5" key="2">
    <citation type="submission" date="2020-09" db="EMBL/GenBank/DDBJ databases">
        <authorList>
            <person name="Sun Q."/>
            <person name="Ohkuma M."/>
        </authorList>
    </citation>
    <scope>NUCLEOTIDE SEQUENCE</scope>
    <source>
        <strain evidence="5">JCM 18487</strain>
    </source>
</reference>
<sequence length="401" mass="43073">MDRVWSQAEPLIAAVAADVVAWRRHLHQHPELSFHEVETARFVADTLASFEGLAIERPTPTSVVARLHGAEPGRVLALRADIDALPIAEENPVPYRSRRAGVMHACGHDGHTAMLLGAAKVLCALRHHLRGEVRFIFQHAEEVLPGGAQELVEKGVLAGVDLILGAHLWSPLALGRIGVKPGALMAAPDTFRITIHGKGGHAALPHETIDPILVGAQVVTALHHIVSRRVDPLAPFVVSVTRFAAGTADNVVPETAELTGTVRTFDPALRDEAPRWMEQVAQGVAAAYGASCDVEYRRGYHPVINDEASARWLREVLEEVFGPGVVVDAVPTMGGEDFSAYQQQVPGVFFFIGVRDEAAASVYPHHHPRFNIAEAALPMGVKAFVAAAVRYLGTADPPSGT</sequence>
<dbReference type="Proteomes" id="UP000637695">
    <property type="component" value="Unassembled WGS sequence"/>
</dbReference>
<feature type="binding site" evidence="3">
    <location>
        <position position="366"/>
    </location>
    <ligand>
        <name>Mn(2+)</name>
        <dbReference type="ChEBI" id="CHEBI:29035"/>
        <label>2</label>
    </ligand>
</feature>
<dbReference type="SUPFAM" id="SSF53187">
    <property type="entry name" value="Zn-dependent exopeptidases"/>
    <property type="match status" value="1"/>
</dbReference>
<dbReference type="Gene3D" id="3.40.630.10">
    <property type="entry name" value="Zn peptidases"/>
    <property type="match status" value="1"/>
</dbReference>
<dbReference type="Pfam" id="PF07687">
    <property type="entry name" value="M20_dimer"/>
    <property type="match status" value="1"/>
</dbReference>
<evidence type="ECO:0000256" key="3">
    <source>
        <dbReference type="PIRSR" id="PIRSR005962-1"/>
    </source>
</evidence>
<comment type="cofactor">
    <cofactor evidence="3">
        <name>Mn(2+)</name>
        <dbReference type="ChEBI" id="CHEBI:29035"/>
    </cofactor>
    <text evidence="3">The Mn(2+) ion enhances activity.</text>
</comment>
<keyword evidence="3" id="KW-0464">Manganese</keyword>
<dbReference type="FunFam" id="3.30.70.360:FF:000014">
    <property type="entry name" value="N-acyl-L-amino acid amidohydrolase"/>
    <property type="match status" value="1"/>
</dbReference>
<dbReference type="Gene3D" id="3.30.70.360">
    <property type="match status" value="1"/>
</dbReference>
<feature type="domain" description="Peptidase M20 dimerisation" evidence="4">
    <location>
        <begin position="190"/>
        <end position="272"/>
    </location>
</feature>
<dbReference type="PIRSF" id="PIRSF005962">
    <property type="entry name" value="Pept_M20D_amidohydro"/>
    <property type="match status" value="1"/>
</dbReference>
<organism evidence="5 6">
    <name type="scientific">Alicyclobacillus cellulosilyticus</name>
    <dbReference type="NCBI Taxonomy" id="1003997"/>
    <lineage>
        <taxon>Bacteria</taxon>
        <taxon>Bacillati</taxon>
        <taxon>Bacillota</taxon>
        <taxon>Bacilli</taxon>
        <taxon>Bacillales</taxon>
        <taxon>Alicyclobacillaceae</taxon>
        <taxon>Alicyclobacillus</taxon>
    </lineage>
</organism>
<feature type="binding site" evidence="3">
    <location>
        <position position="167"/>
    </location>
    <ligand>
        <name>Mn(2+)</name>
        <dbReference type="ChEBI" id="CHEBI:29035"/>
        <label>2</label>
    </ligand>
</feature>
<dbReference type="Pfam" id="PF01546">
    <property type="entry name" value="Peptidase_M20"/>
    <property type="match status" value="1"/>
</dbReference>
<dbReference type="InterPro" id="IPR036264">
    <property type="entry name" value="Bact_exopeptidase_dim_dom"/>
</dbReference>
<comment type="caution">
    <text evidence="5">The sequence shown here is derived from an EMBL/GenBank/DDBJ whole genome shotgun (WGS) entry which is preliminary data.</text>
</comment>
<name>A0A917KFF9_9BACL</name>